<feature type="region of interest" description="Disordered" evidence="1">
    <location>
        <begin position="1"/>
        <end position="59"/>
    </location>
</feature>
<protein>
    <submittedName>
        <fullName evidence="2">Uncharacterized protein</fullName>
    </submittedName>
</protein>
<sequence length="59" mass="6550">MEEDMEDLRASMGMPEVFSLGPTTPMRQVDRTDQSRPDGDRSSGRAVAARGRDDFPSYA</sequence>
<proteinExistence type="predicted"/>
<comment type="caution">
    <text evidence="2">The sequence shown here is derived from an EMBL/GenBank/DDBJ whole genome shotgun (WGS) entry which is preliminary data.</text>
</comment>
<feature type="compositionally biased region" description="Basic and acidic residues" evidence="1">
    <location>
        <begin position="28"/>
        <end position="43"/>
    </location>
</feature>
<feature type="compositionally biased region" description="Basic and acidic residues" evidence="1">
    <location>
        <begin position="50"/>
        <end position="59"/>
    </location>
</feature>
<accession>A0ABX9N8Q2</accession>
<evidence type="ECO:0000313" key="3">
    <source>
        <dbReference type="Proteomes" id="UP000265355"/>
    </source>
</evidence>
<name>A0ABX9N8Q2_9MICO</name>
<evidence type="ECO:0000313" key="2">
    <source>
        <dbReference type="EMBL" id="RII94387.1"/>
    </source>
</evidence>
<dbReference type="EMBL" id="QWEE01000010">
    <property type="protein sequence ID" value="RII94387.1"/>
    <property type="molecule type" value="Genomic_DNA"/>
</dbReference>
<evidence type="ECO:0000256" key="1">
    <source>
        <dbReference type="SAM" id="MobiDB-lite"/>
    </source>
</evidence>
<gene>
    <name evidence="2" type="ORF">DZF98_01625</name>
</gene>
<reference evidence="2 3" key="1">
    <citation type="submission" date="2018-08" db="EMBL/GenBank/DDBJ databases">
        <title>Genome Sequence of Clavibacter michiganensis Subspecies type strains, and the Atypical Peach-Colored Strains Isolated from Tomato.</title>
        <authorList>
            <person name="Osdaghi E."/>
            <person name="Portier P."/>
            <person name="Briand M."/>
            <person name="Jacques M.-A."/>
        </authorList>
    </citation>
    <scope>NUCLEOTIDE SEQUENCE [LARGE SCALE GENOMIC DNA]</scope>
    <source>
        <strain evidence="2 3">CFBP 8216</strain>
    </source>
</reference>
<keyword evidence="3" id="KW-1185">Reference proteome</keyword>
<organism evidence="2 3">
    <name type="scientific">Clavibacter californiensis</name>
    <dbReference type="NCBI Taxonomy" id="1401995"/>
    <lineage>
        <taxon>Bacteria</taxon>
        <taxon>Bacillati</taxon>
        <taxon>Actinomycetota</taxon>
        <taxon>Actinomycetes</taxon>
        <taxon>Micrococcales</taxon>
        <taxon>Microbacteriaceae</taxon>
        <taxon>Clavibacter</taxon>
    </lineage>
</organism>
<dbReference type="Proteomes" id="UP000265355">
    <property type="component" value="Unassembled WGS sequence"/>
</dbReference>